<reference evidence="1" key="1">
    <citation type="submission" date="2021-10" db="EMBL/GenBank/DDBJ databases">
        <authorList>
            <person name="Piombo E."/>
        </authorList>
    </citation>
    <scope>NUCLEOTIDE SEQUENCE</scope>
</reference>
<proteinExistence type="predicted"/>
<dbReference type="OrthoDB" id="5145948at2759"/>
<gene>
    <name evidence="1" type="ORF">CRHIZ90672A_00007038</name>
</gene>
<evidence type="ECO:0000313" key="1">
    <source>
        <dbReference type="EMBL" id="CAH0017343.1"/>
    </source>
</evidence>
<dbReference type="EMBL" id="CABFNQ020000506">
    <property type="protein sequence ID" value="CAH0017343.1"/>
    <property type="molecule type" value="Genomic_DNA"/>
</dbReference>
<comment type="caution">
    <text evidence="1">The sequence shown here is derived from an EMBL/GenBank/DDBJ whole genome shotgun (WGS) entry which is preliminary data.</text>
</comment>
<dbReference type="Proteomes" id="UP000696573">
    <property type="component" value="Unassembled WGS sequence"/>
</dbReference>
<accession>A0A9N9V600</accession>
<protein>
    <submittedName>
        <fullName evidence="1">Uncharacterized protein</fullName>
    </submittedName>
</protein>
<evidence type="ECO:0000313" key="2">
    <source>
        <dbReference type="Proteomes" id="UP000696573"/>
    </source>
</evidence>
<dbReference type="AlphaFoldDB" id="A0A9N9V600"/>
<organism evidence="1 2">
    <name type="scientific">Clonostachys rhizophaga</name>
    <dbReference type="NCBI Taxonomy" id="160324"/>
    <lineage>
        <taxon>Eukaryota</taxon>
        <taxon>Fungi</taxon>
        <taxon>Dikarya</taxon>
        <taxon>Ascomycota</taxon>
        <taxon>Pezizomycotina</taxon>
        <taxon>Sordariomycetes</taxon>
        <taxon>Hypocreomycetidae</taxon>
        <taxon>Hypocreales</taxon>
        <taxon>Bionectriaceae</taxon>
        <taxon>Clonostachys</taxon>
    </lineage>
</organism>
<sequence>MEMEPFIMPMWNPAEHRTEGHTAPIRTITVNSIRRKISTLSASADFYESNKPRNTYPWARAAASLPVGRRSSLAGVACMRTKYVPPEDPAGTCMSVGATNEGNKVAAWSKPPIATLHMEKRLRALRFTLLFAVEPLASLNDDEIFSSFAHRGMVCTCAHHVPVHLRLLVGSGRVMLHSERHAMQYFASLFLTGIVLC</sequence>
<name>A0A9N9V600_9HYPO</name>
<keyword evidence="2" id="KW-1185">Reference proteome</keyword>